<evidence type="ECO:0000313" key="1">
    <source>
        <dbReference type="EMBL" id="MBX39265.1"/>
    </source>
</evidence>
<reference evidence="1" key="1">
    <citation type="submission" date="2018-02" db="EMBL/GenBank/DDBJ databases">
        <title>Rhizophora mucronata_Transcriptome.</title>
        <authorList>
            <person name="Meera S.P."/>
            <person name="Sreeshan A."/>
            <person name="Augustine A."/>
        </authorList>
    </citation>
    <scope>NUCLEOTIDE SEQUENCE</scope>
    <source>
        <tissue evidence="1">Leaf</tissue>
    </source>
</reference>
<proteinExistence type="predicted"/>
<dbReference type="EMBL" id="GGEC01058781">
    <property type="protein sequence ID" value="MBX39265.1"/>
    <property type="molecule type" value="Transcribed_RNA"/>
</dbReference>
<accession>A0A2P2N9U5</accession>
<protein>
    <submittedName>
        <fullName evidence="1">Uncharacterized protein</fullName>
    </submittedName>
</protein>
<organism evidence="1">
    <name type="scientific">Rhizophora mucronata</name>
    <name type="common">Asiatic mangrove</name>
    <dbReference type="NCBI Taxonomy" id="61149"/>
    <lineage>
        <taxon>Eukaryota</taxon>
        <taxon>Viridiplantae</taxon>
        <taxon>Streptophyta</taxon>
        <taxon>Embryophyta</taxon>
        <taxon>Tracheophyta</taxon>
        <taxon>Spermatophyta</taxon>
        <taxon>Magnoliopsida</taxon>
        <taxon>eudicotyledons</taxon>
        <taxon>Gunneridae</taxon>
        <taxon>Pentapetalae</taxon>
        <taxon>rosids</taxon>
        <taxon>fabids</taxon>
        <taxon>Malpighiales</taxon>
        <taxon>Rhizophoraceae</taxon>
        <taxon>Rhizophora</taxon>
    </lineage>
</organism>
<name>A0A2P2N9U5_RHIMU</name>
<dbReference type="AlphaFoldDB" id="A0A2P2N9U5"/>
<sequence>MCRNTIEMASLHNQSSLTVGLLHYSLIVPQPCNQGMTSRQDVHDSKLIS</sequence>